<gene>
    <name evidence="25" type="ORF">PanWU01x14_273070</name>
</gene>
<dbReference type="FunFam" id="3.30.200.20:FF:000432">
    <property type="entry name" value="LRR receptor-like serine/threonine-protein kinase EFR"/>
    <property type="match status" value="1"/>
</dbReference>
<evidence type="ECO:0000256" key="23">
    <source>
        <dbReference type="SAM" id="Phobius"/>
    </source>
</evidence>
<dbReference type="InterPro" id="IPR000719">
    <property type="entry name" value="Prot_kinase_dom"/>
</dbReference>
<dbReference type="SUPFAM" id="SSF56112">
    <property type="entry name" value="Protein kinase-like (PK-like)"/>
    <property type="match status" value="1"/>
</dbReference>
<dbReference type="PANTHER" id="PTHR27000">
    <property type="entry name" value="LEUCINE-RICH REPEAT RECEPTOR-LIKE PROTEIN KINASE FAMILY PROTEIN-RELATED"/>
    <property type="match status" value="1"/>
</dbReference>
<dbReference type="FunFam" id="1.10.510.10:FF:000358">
    <property type="entry name" value="Putative leucine-rich repeat receptor-like serine/threonine-protein kinase"/>
    <property type="match status" value="1"/>
</dbReference>
<evidence type="ECO:0000256" key="8">
    <source>
        <dbReference type="ARBA" id="ARBA00022614"/>
    </source>
</evidence>
<dbReference type="PROSITE" id="PS00107">
    <property type="entry name" value="PROTEIN_KINASE_ATP"/>
    <property type="match status" value="1"/>
</dbReference>
<dbReference type="InterPro" id="IPR032675">
    <property type="entry name" value="LRR_dom_sf"/>
</dbReference>
<evidence type="ECO:0000256" key="6">
    <source>
        <dbReference type="ARBA" id="ARBA00022527"/>
    </source>
</evidence>
<feature type="domain" description="Protein kinase" evidence="24">
    <location>
        <begin position="758"/>
        <end position="1054"/>
    </location>
</feature>
<evidence type="ECO:0000256" key="21">
    <source>
        <dbReference type="ARBA" id="ARBA00048679"/>
    </source>
</evidence>
<evidence type="ECO:0000256" key="16">
    <source>
        <dbReference type="ARBA" id="ARBA00022989"/>
    </source>
</evidence>
<evidence type="ECO:0000256" key="14">
    <source>
        <dbReference type="ARBA" id="ARBA00022777"/>
    </source>
</evidence>
<dbReference type="InterPro" id="IPR013210">
    <property type="entry name" value="LRR_N_plant-typ"/>
</dbReference>
<dbReference type="PANTHER" id="PTHR27000:SF733">
    <property type="entry name" value="PROTEIN KINASE DOMAIN-CONTAINING PROTEIN"/>
    <property type="match status" value="1"/>
</dbReference>
<feature type="binding site" evidence="22">
    <location>
        <position position="787"/>
    </location>
    <ligand>
        <name>ATP</name>
        <dbReference type="ChEBI" id="CHEBI:30616"/>
    </ligand>
</feature>
<evidence type="ECO:0000256" key="5">
    <source>
        <dbReference type="ARBA" id="ARBA00022475"/>
    </source>
</evidence>
<organism evidence="25 26">
    <name type="scientific">Parasponia andersonii</name>
    <name type="common">Sponia andersonii</name>
    <dbReference type="NCBI Taxonomy" id="3476"/>
    <lineage>
        <taxon>Eukaryota</taxon>
        <taxon>Viridiplantae</taxon>
        <taxon>Streptophyta</taxon>
        <taxon>Embryophyta</taxon>
        <taxon>Tracheophyta</taxon>
        <taxon>Spermatophyta</taxon>
        <taxon>Magnoliopsida</taxon>
        <taxon>eudicotyledons</taxon>
        <taxon>Gunneridae</taxon>
        <taxon>Pentapetalae</taxon>
        <taxon>rosids</taxon>
        <taxon>fabids</taxon>
        <taxon>Rosales</taxon>
        <taxon>Cannabaceae</taxon>
        <taxon>Parasponia</taxon>
    </lineage>
</organism>
<dbReference type="FunFam" id="3.80.10.10:FF:000095">
    <property type="entry name" value="LRR receptor-like serine/threonine-protein kinase GSO1"/>
    <property type="match status" value="1"/>
</dbReference>
<evidence type="ECO:0000256" key="1">
    <source>
        <dbReference type="ARBA" id="ARBA00004162"/>
    </source>
</evidence>
<dbReference type="InterPro" id="IPR008271">
    <property type="entry name" value="Ser/Thr_kinase_AS"/>
</dbReference>
<dbReference type="SMART" id="SM00220">
    <property type="entry name" value="S_TKc"/>
    <property type="match status" value="1"/>
</dbReference>
<accession>A0A2P5B404</accession>
<keyword evidence="19" id="KW-0325">Glycoprotein</keyword>
<dbReference type="FunFam" id="3.80.10.10:FF:000288">
    <property type="entry name" value="LRR receptor-like serine/threonine-protein kinase EFR"/>
    <property type="match status" value="1"/>
</dbReference>
<keyword evidence="13 22" id="KW-0547">Nucleotide-binding</keyword>
<reference evidence="26" key="1">
    <citation type="submission" date="2016-06" db="EMBL/GenBank/DDBJ databases">
        <title>Parallel loss of symbiosis genes in relatives of nitrogen-fixing non-legume Parasponia.</title>
        <authorList>
            <person name="Van Velzen R."/>
            <person name="Holmer R."/>
            <person name="Bu F."/>
            <person name="Rutten L."/>
            <person name="Van Zeijl A."/>
            <person name="Liu W."/>
            <person name="Santuari L."/>
            <person name="Cao Q."/>
            <person name="Sharma T."/>
            <person name="Shen D."/>
            <person name="Roswanjaya Y."/>
            <person name="Wardhani T."/>
            <person name="Kalhor M.S."/>
            <person name="Jansen J."/>
            <person name="Van den Hoogen J."/>
            <person name="Gungor B."/>
            <person name="Hartog M."/>
            <person name="Hontelez J."/>
            <person name="Verver J."/>
            <person name="Yang W.-C."/>
            <person name="Schijlen E."/>
            <person name="Repin R."/>
            <person name="Schilthuizen M."/>
            <person name="Schranz E."/>
            <person name="Heidstra R."/>
            <person name="Miyata K."/>
            <person name="Fedorova E."/>
            <person name="Kohlen W."/>
            <person name="Bisseling T."/>
            <person name="Smit S."/>
            <person name="Geurts R."/>
        </authorList>
    </citation>
    <scope>NUCLEOTIDE SEQUENCE [LARGE SCALE GENOMIC DNA]</scope>
    <source>
        <strain evidence="26">cv. WU1-14</strain>
    </source>
</reference>
<evidence type="ECO:0000313" key="25">
    <source>
        <dbReference type="EMBL" id="PON43534.1"/>
    </source>
</evidence>
<dbReference type="PROSITE" id="PS50011">
    <property type="entry name" value="PROTEIN_KINASE_DOM"/>
    <property type="match status" value="1"/>
</dbReference>
<evidence type="ECO:0000256" key="15">
    <source>
        <dbReference type="ARBA" id="ARBA00022840"/>
    </source>
</evidence>
<keyword evidence="14 25" id="KW-0418">Kinase</keyword>
<keyword evidence="17 23" id="KW-0472">Membrane</keyword>
<comment type="similarity">
    <text evidence="3">Belongs to the protein kinase superfamily. Ser/Thr protein kinase family.</text>
</comment>
<dbReference type="EMBL" id="JXTB01000369">
    <property type="protein sequence ID" value="PON43534.1"/>
    <property type="molecule type" value="Genomic_DNA"/>
</dbReference>
<dbReference type="GO" id="GO:0005524">
    <property type="term" value="F:ATP binding"/>
    <property type="evidence" value="ECO:0007669"/>
    <property type="project" value="UniProtKB-UniRule"/>
</dbReference>
<evidence type="ECO:0000256" key="9">
    <source>
        <dbReference type="ARBA" id="ARBA00022679"/>
    </source>
</evidence>
<keyword evidence="5" id="KW-1003">Cell membrane</keyword>
<dbReference type="Proteomes" id="UP000237105">
    <property type="component" value="Unassembled WGS sequence"/>
</dbReference>
<dbReference type="InterPro" id="IPR003591">
    <property type="entry name" value="Leu-rich_rpt_typical-subtyp"/>
</dbReference>
<dbReference type="InterPro" id="IPR001611">
    <property type="entry name" value="Leu-rich_rpt"/>
</dbReference>
<keyword evidence="6 25" id="KW-0723">Serine/threonine-protein kinase</keyword>
<evidence type="ECO:0000256" key="17">
    <source>
        <dbReference type="ARBA" id="ARBA00023136"/>
    </source>
</evidence>
<keyword evidence="7" id="KW-0597">Phosphoprotein</keyword>
<comment type="catalytic activity">
    <reaction evidence="21">
        <text>L-seryl-[protein] + ATP = O-phospho-L-seryl-[protein] + ADP + H(+)</text>
        <dbReference type="Rhea" id="RHEA:17989"/>
        <dbReference type="Rhea" id="RHEA-COMP:9863"/>
        <dbReference type="Rhea" id="RHEA-COMP:11604"/>
        <dbReference type="ChEBI" id="CHEBI:15378"/>
        <dbReference type="ChEBI" id="CHEBI:29999"/>
        <dbReference type="ChEBI" id="CHEBI:30616"/>
        <dbReference type="ChEBI" id="CHEBI:83421"/>
        <dbReference type="ChEBI" id="CHEBI:456216"/>
        <dbReference type="EC" id="2.7.11.1"/>
    </reaction>
</comment>
<dbReference type="Pfam" id="PF13855">
    <property type="entry name" value="LRR_8"/>
    <property type="match status" value="1"/>
</dbReference>
<evidence type="ECO:0000256" key="20">
    <source>
        <dbReference type="ARBA" id="ARBA00047899"/>
    </source>
</evidence>
<evidence type="ECO:0000313" key="26">
    <source>
        <dbReference type="Proteomes" id="UP000237105"/>
    </source>
</evidence>
<dbReference type="Pfam" id="PF08263">
    <property type="entry name" value="LRRNT_2"/>
    <property type="match status" value="1"/>
</dbReference>
<evidence type="ECO:0000256" key="19">
    <source>
        <dbReference type="ARBA" id="ARBA00023180"/>
    </source>
</evidence>
<evidence type="ECO:0000256" key="13">
    <source>
        <dbReference type="ARBA" id="ARBA00022741"/>
    </source>
</evidence>
<evidence type="ECO:0000256" key="10">
    <source>
        <dbReference type="ARBA" id="ARBA00022692"/>
    </source>
</evidence>
<feature type="non-terminal residue" evidence="25">
    <location>
        <position position="1"/>
    </location>
</feature>
<feature type="transmembrane region" description="Helical" evidence="23">
    <location>
        <begin position="700"/>
        <end position="725"/>
    </location>
</feature>
<protein>
    <recommendedName>
        <fullName evidence="4">non-specific serine/threonine protein kinase</fullName>
        <ecNumber evidence="4">2.7.11.1</ecNumber>
    </recommendedName>
</protein>
<keyword evidence="11" id="KW-0732">Signal</keyword>
<evidence type="ECO:0000256" key="4">
    <source>
        <dbReference type="ARBA" id="ARBA00012513"/>
    </source>
</evidence>
<evidence type="ECO:0000256" key="12">
    <source>
        <dbReference type="ARBA" id="ARBA00022737"/>
    </source>
</evidence>
<evidence type="ECO:0000259" key="24">
    <source>
        <dbReference type="PROSITE" id="PS50011"/>
    </source>
</evidence>
<dbReference type="Pfam" id="PF00069">
    <property type="entry name" value="Pkinase"/>
    <property type="match status" value="1"/>
</dbReference>
<evidence type="ECO:0000256" key="7">
    <source>
        <dbReference type="ARBA" id="ARBA00022553"/>
    </source>
</evidence>
<dbReference type="Gene3D" id="3.30.200.20">
    <property type="entry name" value="Phosphorylase Kinase, domain 1"/>
    <property type="match status" value="1"/>
</dbReference>
<dbReference type="SUPFAM" id="SSF52058">
    <property type="entry name" value="L domain-like"/>
    <property type="match status" value="1"/>
</dbReference>
<evidence type="ECO:0000256" key="3">
    <source>
        <dbReference type="ARBA" id="ARBA00008684"/>
    </source>
</evidence>
<dbReference type="EC" id="2.7.11.1" evidence="4"/>
<comment type="catalytic activity">
    <reaction evidence="20">
        <text>L-threonyl-[protein] + ATP = O-phospho-L-threonyl-[protein] + ADP + H(+)</text>
        <dbReference type="Rhea" id="RHEA:46608"/>
        <dbReference type="Rhea" id="RHEA-COMP:11060"/>
        <dbReference type="Rhea" id="RHEA-COMP:11605"/>
        <dbReference type="ChEBI" id="CHEBI:15378"/>
        <dbReference type="ChEBI" id="CHEBI:30013"/>
        <dbReference type="ChEBI" id="CHEBI:30616"/>
        <dbReference type="ChEBI" id="CHEBI:61977"/>
        <dbReference type="ChEBI" id="CHEBI:456216"/>
        <dbReference type="EC" id="2.7.11.1"/>
    </reaction>
</comment>
<dbReference type="Gene3D" id="1.10.510.10">
    <property type="entry name" value="Transferase(Phosphotransferase) domain 1"/>
    <property type="match status" value="1"/>
</dbReference>
<proteinExistence type="inferred from homology"/>
<keyword evidence="8" id="KW-0433">Leucine-rich repeat</keyword>
<keyword evidence="26" id="KW-1185">Reference proteome</keyword>
<dbReference type="Gene3D" id="3.80.10.10">
    <property type="entry name" value="Ribonuclease Inhibitor"/>
    <property type="match status" value="3"/>
</dbReference>
<dbReference type="Pfam" id="PF00560">
    <property type="entry name" value="LRR_1"/>
    <property type="match status" value="7"/>
</dbReference>
<dbReference type="OrthoDB" id="676979at2759"/>
<dbReference type="InterPro" id="IPR011009">
    <property type="entry name" value="Kinase-like_dom_sf"/>
</dbReference>
<dbReference type="GO" id="GO:0004674">
    <property type="term" value="F:protein serine/threonine kinase activity"/>
    <property type="evidence" value="ECO:0007669"/>
    <property type="project" value="UniProtKB-KW"/>
</dbReference>
<evidence type="ECO:0000256" key="2">
    <source>
        <dbReference type="ARBA" id="ARBA00004479"/>
    </source>
</evidence>
<name>A0A2P5B404_PARAD</name>
<dbReference type="SMART" id="SM00369">
    <property type="entry name" value="LRR_TYP"/>
    <property type="match status" value="7"/>
</dbReference>
<evidence type="ECO:0000256" key="18">
    <source>
        <dbReference type="ARBA" id="ARBA00023170"/>
    </source>
</evidence>
<comment type="caution">
    <text evidence="25">The sequence shown here is derived from an EMBL/GenBank/DDBJ whole genome shotgun (WGS) entry which is preliminary data.</text>
</comment>
<keyword evidence="10 23" id="KW-0812">Transmembrane</keyword>
<keyword evidence="9" id="KW-0808">Transferase</keyword>
<evidence type="ECO:0000256" key="22">
    <source>
        <dbReference type="PROSITE-ProRule" id="PRU10141"/>
    </source>
</evidence>
<keyword evidence="15 22" id="KW-0067">ATP-binding</keyword>
<dbReference type="GO" id="GO:0005886">
    <property type="term" value="C:plasma membrane"/>
    <property type="evidence" value="ECO:0007669"/>
    <property type="project" value="UniProtKB-SubCell"/>
</dbReference>
<evidence type="ECO:0000256" key="11">
    <source>
        <dbReference type="ARBA" id="ARBA00022729"/>
    </source>
</evidence>
<sequence length="1091" mass="120264">LFLTFEYILRKRSDTFYLIKLALRFGIYMKSVTISKRLIMKHSFSDSGLILSLAMFLHGIFLLCTSKSLVSSAAPTYGNSTDHLALLDFKNRITEDPQGIMKLWNESVHFCNWFGITCGPNSERVMIFNLANQNLVGSLPPSIGNLTLLTGINLRFNHLKGEIPEEIGRLAYLKHIDFTYNSFGGRIPTNITHCTDLRVLNLDYNQLTGVIPGQLSSLVKLTRFRIRRNKLVGTIPAWIGNFTALEALSLSLNNFKGSIPKDLGRLKGLEILELWDNNLSGTVPPPIYNLSSLFYFTFTQNHIQGQLPPDIGITLPNLELFSGGVNMLTGPIPASLSNASGLLLLDFAENGLSGSVPYSLASLKNLTRLNFDDNRLGSGENGDLNILSWLANCTSLEVLGLAGNNFGGELPTSISNLSKHLEIFTIGRNKIHGNIPIGIGNLVNLTNLGLEGNHLSGSVPDELGKLQKLEGLNLNVNKFSGPVPSSLGNLTSLSNLFMEENRFEGSIPPSLGSCRNLLILNLSSNNLNGSIPKEVMGISSLSISLTLSNNSLTGSLPTEVGDLNNLSELDVSGNELSGEIPSSLGKCTSLSRFVLKENEFEGTIPEALKSLRGLEEMDLSRNNLSGPVPEFLSKFSTLKLLNLAHNNFEGELSREGVFSNASAVSVLGNKRLCGGIPELRLPACHIEKPHSSRKKLVQKVVIPVVCSVVMVLILIITSFVVFLMVKRSRRRPLTLSSSTNDSELHISYSDLVEITAGFSEENLIGSGSFGSVYKGVLPGDGKVVAVKVLNLRMQGASKSFFDECKALRSVRHRNLLKIITACSSIDRQGNDFKSLVFEFMANGNLDQWLHPINDEQYQIKRLNFIQRLNIAIDVASALEYLHQYCQTPIVHCDLKPSNVLLDHDMVAHVSDFGLASFLFEESESSAKNQTLSVALKGSIGYIPPEYGMGDKVSILGDIYSYGILLLEIFTGKRPTDELFKDGLNIHQFTARALPNHVMDIVDPSLSFEEDDDVVKRKENDKEEEKTMIEDGINQFDHGRREMEECLVSVTHIGLLCSNVSPKERLLMNVVVNKLQAVRDSYIKFKKNRENK</sequence>
<dbReference type="PROSITE" id="PS00108">
    <property type="entry name" value="PROTEIN_KINASE_ST"/>
    <property type="match status" value="1"/>
</dbReference>
<keyword evidence="12" id="KW-0677">Repeat</keyword>
<dbReference type="AlphaFoldDB" id="A0A2P5B404"/>
<comment type="subcellular location">
    <subcellularLocation>
        <location evidence="1">Cell membrane</location>
        <topology evidence="1">Single-pass membrane protein</topology>
    </subcellularLocation>
    <subcellularLocation>
        <location evidence="2">Membrane</location>
        <topology evidence="2">Single-pass type I membrane protein</topology>
    </subcellularLocation>
</comment>
<dbReference type="SUPFAM" id="SSF52047">
    <property type="entry name" value="RNI-like"/>
    <property type="match status" value="1"/>
</dbReference>
<keyword evidence="18" id="KW-0675">Receptor</keyword>
<keyword evidence="16 23" id="KW-1133">Transmembrane helix</keyword>
<dbReference type="InterPro" id="IPR017441">
    <property type="entry name" value="Protein_kinase_ATP_BS"/>
</dbReference>